<dbReference type="AlphaFoldDB" id="A0A0F8DNS5"/>
<organism evidence="1 2">
    <name type="scientific">Methanosarcina mazei</name>
    <name type="common">Methanosarcina frisia</name>
    <dbReference type="NCBI Taxonomy" id="2209"/>
    <lineage>
        <taxon>Archaea</taxon>
        <taxon>Methanobacteriati</taxon>
        <taxon>Methanobacteriota</taxon>
        <taxon>Stenosarchaea group</taxon>
        <taxon>Methanomicrobia</taxon>
        <taxon>Methanosarcinales</taxon>
        <taxon>Methanosarcinaceae</taxon>
        <taxon>Methanosarcina</taxon>
    </lineage>
</organism>
<reference evidence="1 2" key="1">
    <citation type="journal article" date="2015" name="ISME J.">
        <title>Genomic and phenotypic differentiation among Methanosarcina mazei populations from Columbia River sediment.</title>
        <authorList>
            <person name="Youngblut N.D."/>
            <person name="Wirth J.S."/>
            <person name="Henriksen J.R."/>
            <person name="Smith M."/>
            <person name="Simon H."/>
            <person name="Metcalf W.W."/>
            <person name="Whitaker R.J."/>
        </authorList>
    </citation>
    <scope>NUCLEOTIDE SEQUENCE [LARGE SCALE GENOMIC DNA]</scope>
    <source>
        <strain evidence="1 2">2.F.T.0.2</strain>
    </source>
</reference>
<sequence>MVTEISLNTICGHTTKIIATKEGKNTHIHIKTTCEKLRKWGTKFDMGTKDLMGGTDTVLARKSAENPLTPTCLVPAAVMNACWLENGMISKNLARGMGKMEIIFDKLECR</sequence>
<dbReference type="Pfam" id="PF22263">
    <property type="entry name" value="DUF6951"/>
    <property type="match status" value="1"/>
</dbReference>
<proteinExistence type="predicted"/>
<dbReference type="InterPro" id="IPR054227">
    <property type="entry name" value="DUF6951"/>
</dbReference>
<dbReference type="EMBL" id="JJOT01000031">
    <property type="protein sequence ID" value="KKG04313.1"/>
    <property type="molecule type" value="Genomic_DNA"/>
</dbReference>
<comment type="caution">
    <text evidence="1">The sequence shown here is derived from an EMBL/GenBank/DDBJ whole genome shotgun (WGS) entry which is preliminary data.</text>
</comment>
<dbReference type="RefSeq" id="WP_048045695.1">
    <property type="nucleotide sequence ID" value="NZ_JJOT01000031.1"/>
</dbReference>
<gene>
    <name evidence="1" type="ORF">DU40_18585</name>
</gene>
<dbReference type="Proteomes" id="UP000034597">
    <property type="component" value="Unassembled WGS sequence"/>
</dbReference>
<evidence type="ECO:0000313" key="1">
    <source>
        <dbReference type="EMBL" id="KKG04313.1"/>
    </source>
</evidence>
<accession>A0A0F8DNS5</accession>
<name>A0A0F8DNS5_METMZ</name>
<dbReference type="PATRIC" id="fig|2209.60.peg.3979"/>
<evidence type="ECO:0000313" key="2">
    <source>
        <dbReference type="Proteomes" id="UP000034597"/>
    </source>
</evidence>
<protein>
    <submittedName>
        <fullName evidence="1">Uncharacterized protein</fullName>
    </submittedName>
</protein>